<evidence type="ECO:0000256" key="1">
    <source>
        <dbReference type="SAM" id="Phobius"/>
    </source>
</evidence>
<evidence type="ECO:0000313" key="2">
    <source>
        <dbReference type="EMBL" id="GAA0863091.1"/>
    </source>
</evidence>
<keyword evidence="1" id="KW-0812">Transmembrane</keyword>
<feature type="transmembrane region" description="Helical" evidence="1">
    <location>
        <begin position="38"/>
        <end position="62"/>
    </location>
</feature>
<keyword evidence="1" id="KW-1133">Transmembrane helix</keyword>
<feature type="transmembrane region" description="Helical" evidence="1">
    <location>
        <begin position="68"/>
        <end position="85"/>
    </location>
</feature>
<reference evidence="3" key="1">
    <citation type="journal article" date="2019" name="Int. J. Syst. Evol. Microbiol.">
        <title>The Global Catalogue of Microorganisms (GCM) 10K type strain sequencing project: providing services to taxonomists for standard genome sequencing and annotation.</title>
        <authorList>
            <consortium name="The Broad Institute Genomics Platform"/>
            <consortium name="The Broad Institute Genome Sequencing Center for Infectious Disease"/>
            <person name="Wu L."/>
            <person name="Ma J."/>
        </authorList>
    </citation>
    <scope>NUCLEOTIDE SEQUENCE [LARGE SCALE GENOMIC DNA]</scope>
    <source>
        <strain evidence="3">JCM 6486</strain>
    </source>
</reference>
<organism evidence="2 3">
    <name type="scientific">Paraclostridium tenue</name>
    <dbReference type="NCBI Taxonomy" id="1737"/>
    <lineage>
        <taxon>Bacteria</taxon>
        <taxon>Bacillati</taxon>
        <taxon>Bacillota</taxon>
        <taxon>Clostridia</taxon>
        <taxon>Peptostreptococcales</taxon>
        <taxon>Peptostreptococcaceae</taxon>
        <taxon>Paraclostridium</taxon>
    </lineage>
</organism>
<dbReference type="Proteomes" id="UP001400965">
    <property type="component" value="Unassembled WGS sequence"/>
</dbReference>
<comment type="caution">
    <text evidence="2">The sequence shown here is derived from an EMBL/GenBank/DDBJ whole genome shotgun (WGS) entry which is preliminary data.</text>
</comment>
<accession>A0ABP3XBP7</accession>
<evidence type="ECO:0000313" key="3">
    <source>
        <dbReference type="Proteomes" id="UP001400965"/>
    </source>
</evidence>
<gene>
    <name evidence="2" type="ORF">GCM10008917_11090</name>
</gene>
<protein>
    <submittedName>
        <fullName evidence="2">Uncharacterized protein</fullName>
    </submittedName>
</protein>
<feature type="transmembrane region" description="Helical" evidence="1">
    <location>
        <begin position="7"/>
        <end position="26"/>
    </location>
</feature>
<keyword evidence="1" id="KW-0472">Membrane</keyword>
<name>A0ABP3XBP7_9FIRM</name>
<dbReference type="EMBL" id="BAAACP010000005">
    <property type="protein sequence ID" value="GAA0863091.1"/>
    <property type="molecule type" value="Genomic_DNA"/>
</dbReference>
<keyword evidence="3" id="KW-1185">Reference proteome</keyword>
<dbReference type="RefSeq" id="WP_346043615.1">
    <property type="nucleotide sequence ID" value="NZ_BAAACP010000005.1"/>
</dbReference>
<sequence>MLNTVETILKILFAILSFIWVGKIMVLRSDKQIVINPLLISISAILVLLPDTTLVNCIFGINIQSIRIILYLVYILIVLFGLYCIKRKNGVF</sequence>
<proteinExistence type="predicted"/>